<dbReference type="InterPro" id="IPR001878">
    <property type="entry name" value="Znf_CCHC"/>
</dbReference>
<dbReference type="Pfam" id="PF16900">
    <property type="entry name" value="REPA_OB_2"/>
    <property type="match status" value="1"/>
</dbReference>
<keyword evidence="3 13" id="KW-0235">DNA replication</keyword>
<sequence length="854" mass="92820">MDDINLTNNAIAMICNGELQAEEDMKPVLQVYDIKLLSAGQQSSNERYRMLLSDGLHSQQSMLATQLNHLIHSGKLQKGSIVRLSQFVSQTIQNRKIIIIIGLDVIFENCDQIGEPKLYVDGPQVRTSIPGQSSVGHPGTASVNPQSVSGSAASAPLPSGSLSAANVIGRASLHQPKPEPHANPQSYGSSFSGNPDSRVFSTTNGPSMYPKAESGARHPQSTSGKYGDQTGNYVNRNEGGSRAPLNTYGRPMPSTYQQPPPTYMNRGPVARNDTTVRTIPIADLNPYQGRWTIKARVTSKTILKSYSNARGEGKVFSFDLLDSEGSEIQATCFNMAAEQFYGMIEAGRVYLISKGSLKPASKTFNHLNNDFCISLDIGATVQPCAEDDDSIPMQQFHFRSIADIENMDNNTMLDVIGVVSSISLTVSIMKKDGTETLKRSLQMKDMSGRSVEVTLWGNFCNAEGQQLQSLCDSGKYPVLAVKAGRINDFNGKAVGTLSNSQLFVNPEIPEARTLREWFDTEGKDITSVSVSRETVGVGRIDVRKTVSQIKDEQLGTSEKPDWITVKATINFIKVDNFCYTACPLMVGERQCNKKVNNNGDGQYRCEKCDQSVAQCDYRYILQFQIKDHTGLTWVTAFQECGEEIIGVSAKELYDLKHEDEDSFGDAIRRVMFTDYVFKLKVKEETFSDEQRVKSTVVKAEKLDVSSESRFLLDMINRLVEDHNAFLGKAANVVMESGMISTGLGVNQASMMNSTGMRTNHVGHGSPYNSTKNAIGGTGVSVFCNSCGGTGHNERNCPSIINRQGHPGVSGHVNASHAGVVSGGSSFTGNMSSVYGSGGGGARGYGGGTNQRVSY</sequence>
<dbReference type="Gene3D" id="2.40.50.140">
    <property type="entry name" value="Nucleic acid-binding proteins"/>
    <property type="match status" value="4"/>
</dbReference>
<dbReference type="Proteomes" id="UP000631114">
    <property type="component" value="Unassembled WGS sequence"/>
</dbReference>
<feature type="compositionally biased region" description="Polar residues" evidence="14">
    <location>
        <begin position="183"/>
        <end position="206"/>
    </location>
</feature>
<evidence type="ECO:0000256" key="13">
    <source>
        <dbReference type="RuleBase" id="RU364130"/>
    </source>
</evidence>
<dbReference type="PANTHER" id="PTHR47165:SF4">
    <property type="entry name" value="OS03G0429900 PROTEIN"/>
    <property type="match status" value="1"/>
</dbReference>
<feature type="domain" description="CCHC-type" evidence="15">
    <location>
        <begin position="783"/>
        <end position="798"/>
    </location>
</feature>
<dbReference type="GO" id="GO:0006310">
    <property type="term" value="P:DNA recombination"/>
    <property type="evidence" value="ECO:0007669"/>
    <property type="project" value="UniProtKB-KW"/>
</dbReference>
<evidence type="ECO:0000256" key="9">
    <source>
        <dbReference type="ARBA" id="ARBA00023172"/>
    </source>
</evidence>
<dbReference type="FunFam" id="2.40.50.140:FF:000117">
    <property type="entry name" value="Replication protein A subunit"/>
    <property type="match status" value="1"/>
</dbReference>
<accession>A0A835MB39</accession>
<evidence type="ECO:0000313" key="17">
    <source>
        <dbReference type="Proteomes" id="UP000631114"/>
    </source>
</evidence>
<evidence type="ECO:0000256" key="5">
    <source>
        <dbReference type="ARBA" id="ARBA00022763"/>
    </source>
</evidence>
<evidence type="ECO:0000256" key="10">
    <source>
        <dbReference type="ARBA" id="ARBA00023204"/>
    </source>
</evidence>
<dbReference type="InterPro" id="IPR004365">
    <property type="entry name" value="NA-bd_OB_tRNA"/>
</dbReference>
<keyword evidence="6 12" id="KW-0863">Zinc-finger</keyword>
<dbReference type="GO" id="GO:0003677">
    <property type="term" value="F:DNA binding"/>
    <property type="evidence" value="ECO:0007669"/>
    <property type="project" value="UniProtKB-KW"/>
</dbReference>
<keyword evidence="11 13" id="KW-0539">Nucleus</keyword>
<feature type="compositionally biased region" description="Polar residues" evidence="14">
    <location>
        <begin position="129"/>
        <end position="148"/>
    </location>
</feature>
<comment type="similarity">
    <text evidence="2 13">Belongs to the replication factor A protein 1 family.</text>
</comment>
<feature type="region of interest" description="Disordered" evidence="14">
    <location>
        <begin position="129"/>
        <end position="156"/>
    </location>
</feature>
<dbReference type="OrthoDB" id="1751331at2759"/>
<keyword evidence="4 13" id="KW-0479">Metal-binding</keyword>
<keyword evidence="8 13" id="KW-0238">DNA-binding</keyword>
<dbReference type="GO" id="GO:0008270">
    <property type="term" value="F:zinc ion binding"/>
    <property type="evidence" value="ECO:0007669"/>
    <property type="project" value="UniProtKB-KW"/>
</dbReference>
<dbReference type="PANTHER" id="PTHR47165">
    <property type="entry name" value="OS03G0429900 PROTEIN"/>
    <property type="match status" value="1"/>
</dbReference>
<comment type="caution">
    <text evidence="16">The sequence shown here is derived from an EMBL/GenBank/DDBJ whole genome shotgun (WGS) entry which is preliminary data.</text>
</comment>
<comment type="function">
    <text evidence="13">Component of the replication protein A complex (RPA) required for DNA recombination, repair and replication. The activity of RPA is mediated by single-stranded DNA binding and protein interactions. Probably involved in repair of double-strand DNA breaks (DSBs) induced by genotoxic stresses.</text>
</comment>
<evidence type="ECO:0000256" key="3">
    <source>
        <dbReference type="ARBA" id="ARBA00022705"/>
    </source>
</evidence>
<dbReference type="FunFam" id="2.40.50.140:FF:000041">
    <property type="entry name" value="Replication protein A subunit"/>
    <property type="match status" value="1"/>
</dbReference>
<dbReference type="GO" id="GO:0006281">
    <property type="term" value="P:DNA repair"/>
    <property type="evidence" value="ECO:0007669"/>
    <property type="project" value="UniProtKB-KW"/>
</dbReference>
<proteinExistence type="inferred from homology"/>
<evidence type="ECO:0000256" key="2">
    <source>
        <dbReference type="ARBA" id="ARBA00005690"/>
    </source>
</evidence>
<keyword evidence="7 13" id="KW-0862">Zinc</keyword>
<dbReference type="FunFam" id="2.40.50.140:FF:000090">
    <property type="entry name" value="Replication protein A subunit"/>
    <property type="match status" value="1"/>
</dbReference>
<dbReference type="GO" id="GO:0006260">
    <property type="term" value="P:DNA replication"/>
    <property type="evidence" value="ECO:0007669"/>
    <property type="project" value="UniProtKB-KW"/>
</dbReference>
<dbReference type="NCBIfam" id="TIGR00617">
    <property type="entry name" value="rpa1"/>
    <property type="match status" value="1"/>
</dbReference>
<gene>
    <name evidence="16" type="ORF">IFM89_030970</name>
</gene>
<dbReference type="InterPro" id="IPR007199">
    <property type="entry name" value="Rep_factor-A_N"/>
</dbReference>
<dbReference type="CDD" id="cd04477">
    <property type="entry name" value="RPA1N"/>
    <property type="match status" value="1"/>
</dbReference>
<dbReference type="InterPro" id="IPR047192">
    <property type="entry name" value="Euk_RPA1_DBD_C"/>
</dbReference>
<feature type="compositionally biased region" description="Polar residues" evidence="14">
    <location>
        <begin position="219"/>
        <end position="235"/>
    </location>
</feature>
<dbReference type="CDD" id="cd04474">
    <property type="entry name" value="RPA1_DBD_A"/>
    <property type="match status" value="1"/>
</dbReference>
<dbReference type="Pfam" id="PF04057">
    <property type="entry name" value="Rep-A_N"/>
    <property type="match status" value="1"/>
</dbReference>
<dbReference type="SUPFAM" id="SSF50249">
    <property type="entry name" value="Nucleic acid-binding proteins"/>
    <property type="match status" value="4"/>
</dbReference>
<evidence type="ECO:0000313" key="16">
    <source>
        <dbReference type="EMBL" id="KAF9626123.1"/>
    </source>
</evidence>
<dbReference type="FunFam" id="2.40.50.140:FF:000064">
    <property type="entry name" value="Replication protein A subunit"/>
    <property type="match status" value="1"/>
</dbReference>
<evidence type="ECO:0000256" key="6">
    <source>
        <dbReference type="ARBA" id="ARBA00022771"/>
    </source>
</evidence>
<evidence type="ECO:0000256" key="7">
    <source>
        <dbReference type="ARBA" id="ARBA00022833"/>
    </source>
</evidence>
<dbReference type="PROSITE" id="PS50158">
    <property type="entry name" value="ZF_CCHC"/>
    <property type="match status" value="1"/>
</dbReference>
<dbReference type="InterPro" id="IPR031657">
    <property type="entry name" value="REPA_OB_2"/>
</dbReference>
<dbReference type="Pfam" id="PF01336">
    <property type="entry name" value="tRNA_anti-codon"/>
    <property type="match status" value="1"/>
</dbReference>
<feature type="region of interest" description="Disordered" evidence="14">
    <location>
        <begin position="173"/>
        <end position="264"/>
    </location>
</feature>
<dbReference type="CDD" id="cd04476">
    <property type="entry name" value="RPA1_DBD_C"/>
    <property type="match status" value="1"/>
</dbReference>
<evidence type="ECO:0000256" key="11">
    <source>
        <dbReference type="ARBA" id="ARBA00023242"/>
    </source>
</evidence>
<reference evidence="16 17" key="1">
    <citation type="submission" date="2020-10" db="EMBL/GenBank/DDBJ databases">
        <title>The Coptis chinensis genome and diversification of protoberbering-type alkaloids.</title>
        <authorList>
            <person name="Wang B."/>
            <person name="Shu S."/>
            <person name="Song C."/>
            <person name="Liu Y."/>
        </authorList>
    </citation>
    <scope>NUCLEOTIDE SEQUENCE [LARGE SCALE GENOMIC DNA]</scope>
    <source>
        <strain evidence="16">HL-2020</strain>
        <tissue evidence="16">Leaf</tissue>
    </source>
</reference>
<evidence type="ECO:0000259" key="15">
    <source>
        <dbReference type="PROSITE" id="PS50158"/>
    </source>
</evidence>
<dbReference type="AlphaFoldDB" id="A0A835MB39"/>
<comment type="subcellular location">
    <subcellularLocation>
        <location evidence="1 13">Nucleus</location>
    </subcellularLocation>
</comment>
<evidence type="ECO:0000256" key="14">
    <source>
        <dbReference type="SAM" id="MobiDB-lite"/>
    </source>
</evidence>
<comment type="subunit">
    <text evidence="13">Heterotrimer of RPA1, RPA2 and RPA3 (canonical replication protein A complex).</text>
</comment>
<name>A0A835MB39_9MAGN</name>
<evidence type="ECO:0000256" key="12">
    <source>
        <dbReference type="PROSITE-ProRule" id="PRU00047"/>
    </source>
</evidence>
<keyword evidence="5" id="KW-0227">DNA damage</keyword>
<evidence type="ECO:0000256" key="1">
    <source>
        <dbReference type="ARBA" id="ARBA00004123"/>
    </source>
</evidence>
<dbReference type="Pfam" id="PF08646">
    <property type="entry name" value="Rep_fac-A_C"/>
    <property type="match status" value="1"/>
</dbReference>
<dbReference type="EMBL" id="JADFTS010000001">
    <property type="protein sequence ID" value="KAF9626123.1"/>
    <property type="molecule type" value="Genomic_DNA"/>
</dbReference>
<evidence type="ECO:0000256" key="8">
    <source>
        <dbReference type="ARBA" id="ARBA00023125"/>
    </source>
</evidence>
<dbReference type="GO" id="GO:0007140">
    <property type="term" value="P:male meiotic nuclear division"/>
    <property type="evidence" value="ECO:0007669"/>
    <property type="project" value="UniProtKB-ARBA"/>
</dbReference>
<protein>
    <recommendedName>
        <fullName evidence="13">Replication protein A subunit</fullName>
    </recommendedName>
</protein>
<keyword evidence="17" id="KW-1185">Reference proteome</keyword>
<keyword evidence="9" id="KW-0233">DNA recombination</keyword>
<evidence type="ECO:0000256" key="4">
    <source>
        <dbReference type="ARBA" id="ARBA00022723"/>
    </source>
</evidence>
<dbReference type="InterPro" id="IPR013955">
    <property type="entry name" value="Rep_factor-A_C"/>
</dbReference>
<dbReference type="CDD" id="cd04475">
    <property type="entry name" value="RPA1_DBD_B"/>
    <property type="match status" value="1"/>
</dbReference>
<keyword evidence="10" id="KW-0234">DNA repair</keyword>
<organism evidence="16 17">
    <name type="scientific">Coptis chinensis</name>
    <dbReference type="NCBI Taxonomy" id="261450"/>
    <lineage>
        <taxon>Eukaryota</taxon>
        <taxon>Viridiplantae</taxon>
        <taxon>Streptophyta</taxon>
        <taxon>Embryophyta</taxon>
        <taxon>Tracheophyta</taxon>
        <taxon>Spermatophyta</taxon>
        <taxon>Magnoliopsida</taxon>
        <taxon>Ranunculales</taxon>
        <taxon>Ranunculaceae</taxon>
        <taxon>Coptidoideae</taxon>
        <taxon>Coptis</taxon>
    </lineage>
</organism>
<dbReference type="InterPro" id="IPR004591">
    <property type="entry name" value="Rfa1"/>
</dbReference>
<dbReference type="InterPro" id="IPR012340">
    <property type="entry name" value="NA-bd_OB-fold"/>
</dbReference>
<dbReference type="GO" id="GO:0005634">
    <property type="term" value="C:nucleus"/>
    <property type="evidence" value="ECO:0007669"/>
    <property type="project" value="UniProtKB-SubCell"/>
</dbReference>